<reference evidence="1 2" key="1">
    <citation type="submission" date="2020-07" db="EMBL/GenBank/DDBJ databases">
        <title>Novel species isolated from subtropical streams in China.</title>
        <authorList>
            <person name="Lu H."/>
        </authorList>
    </citation>
    <scope>NUCLEOTIDE SEQUENCE [LARGE SCALE GENOMIC DNA]</scope>
    <source>
        <strain evidence="1 2">LX20W</strain>
    </source>
</reference>
<organism evidence="1 2">
    <name type="scientific">Rugamonas brunnea</name>
    <dbReference type="NCBI Taxonomy" id="2758569"/>
    <lineage>
        <taxon>Bacteria</taxon>
        <taxon>Pseudomonadati</taxon>
        <taxon>Pseudomonadota</taxon>
        <taxon>Betaproteobacteria</taxon>
        <taxon>Burkholderiales</taxon>
        <taxon>Oxalobacteraceae</taxon>
        <taxon>Telluria group</taxon>
        <taxon>Rugamonas</taxon>
    </lineage>
</organism>
<gene>
    <name evidence="1" type="ORF">H3H37_01530</name>
</gene>
<dbReference type="AlphaFoldDB" id="A0A7W2ENT7"/>
<dbReference type="EMBL" id="JACEZT010000001">
    <property type="protein sequence ID" value="MBA5635734.1"/>
    <property type="molecule type" value="Genomic_DNA"/>
</dbReference>
<protein>
    <recommendedName>
        <fullName evidence="3">Lipoprotein</fullName>
    </recommendedName>
</protein>
<accession>A0A7W2ENT7</accession>
<dbReference type="RefSeq" id="WP_182159369.1">
    <property type="nucleotide sequence ID" value="NZ_JACEZT010000001.1"/>
</dbReference>
<sequence>MRAHTAAWAGALALLAACGNNPPQPDWQMNAHNAIERAVAAYMEGETLVETAEFKRARAQLASTGKPELVIRAELVRCATRVASLVFDACSGFEQRRQDAGPGDLAYAAYLAGTLRAQDAALLPEQHRAVATAQNDTAAAAAVQAIADPLARLVASGVLLRTGRATPAVLAGAVDAASAQGWRRPLLAWLGAQAMRAQQAGDTGEQQRLQRRIDLVLEKR</sequence>
<evidence type="ECO:0000313" key="2">
    <source>
        <dbReference type="Proteomes" id="UP000534388"/>
    </source>
</evidence>
<evidence type="ECO:0008006" key="3">
    <source>
        <dbReference type="Google" id="ProtNLM"/>
    </source>
</evidence>
<keyword evidence="2" id="KW-1185">Reference proteome</keyword>
<dbReference type="Proteomes" id="UP000534388">
    <property type="component" value="Unassembled WGS sequence"/>
</dbReference>
<proteinExistence type="predicted"/>
<name>A0A7W2ENT7_9BURK</name>
<dbReference type="PROSITE" id="PS51257">
    <property type="entry name" value="PROKAR_LIPOPROTEIN"/>
    <property type="match status" value="1"/>
</dbReference>
<comment type="caution">
    <text evidence="1">The sequence shown here is derived from an EMBL/GenBank/DDBJ whole genome shotgun (WGS) entry which is preliminary data.</text>
</comment>
<evidence type="ECO:0000313" key="1">
    <source>
        <dbReference type="EMBL" id="MBA5635734.1"/>
    </source>
</evidence>